<evidence type="ECO:0000313" key="2">
    <source>
        <dbReference type="Proteomes" id="UP001054889"/>
    </source>
</evidence>
<name>A0AAV5CVU2_ELECO</name>
<evidence type="ECO:0000313" key="1">
    <source>
        <dbReference type="EMBL" id="GJN01988.1"/>
    </source>
</evidence>
<organism evidence="1 2">
    <name type="scientific">Eleusine coracana subsp. coracana</name>
    <dbReference type="NCBI Taxonomy" id="191504"/>
    <lineage>
        <taxon>Eukaryota</taxon>
        <taxon>Viridiplantae</taxon>
        <taxon>Streptophyta</taxon>
        <taxon>Embryophyta</taxon>
        <taxon>Tracheophyta</taxon>
        <taxon>Spermatophyta</taxon>
        <taxon>Magnoliopsida</taxon>
        <taxon>Liliopsida</taxon>
        <taxon>Poales</taxon>
        <taxon>Poaceae</taxon>
        <taxon>PACMAD clade</taxon>
        <taxon>Chloridoideae</taxon>
        <taxon>Cynodonteae</taxon>
        <taxon>Eleusininae</taxon>
        <taxon>Eleusine</taxon>
    </lineage>
</organism>
<reference evidence="1" key="2">
    <citation type="submission" date="2021-12" db="EMBL/GenBank/DDBJ databases">
        <title>Resequencing data analysis of finger millet.</title>
        <authorList>
            <person name="Hatakeyama M."/>
            <person name="Aluri S."/>
            <person name="Balachadran M.T."/>
            <person name="Sivarajan S.R."/>
            <person name="Poveda L."/>
            <person name="Shimizu-Inatsugi R."/>
            <person name="Schlapbach R."/>
            <person name="Sreeman S.M."/>
            <person name="Shimizu K.K."/>
        </authorList>
    </citation>
    <scope>NUCLEOTIDE SEQUENCE</scope>
</reference>
<keyword evidence="2" id="KW-1185">Reference proteome</keyword>
<protein>
    <submittedName>
        <fullName evidence="1">Uncharacterized protein</fullName>
    </submittedName>
</protein>
<dbReference type="EMBL" id="BQKI01000009">
    <property type="protein sequence ID" value="GJN01988.1"/>
    <property type="molecule type" value="Genomic_DNA"/>
</dbReference>
<sequence>MVLKWMIQAIEKIIRAFLWSGRRDLRGGHCPVAWERVTRPLHLGGLGVLNLEKLGWALQLRWLWYKKT</sequence>
<dbReference type="Proteomes" id="UP001054889">
    <property type="component" value="Unassembled WGS sequence"/>
</dbReference>
<accession>A0AAV5CVU2</accession>
<dbReference type="AlphaFoldDB" id="A0AAV5CVU2"/>
<gene>
    <name evidence="1" type="primary">ga19296</name>
    <name evidence="1" type="ORF">PR202_ga19296</name>
</gene>
<proteinExistence type="predicted"/>
<comment type="caution">
    <text evidence="1">The sequence shown here is derived from an EMBL/GenBank/DDBJ whole genome shotgun (WGS) entry which is preliminary data.</text>
</comment>
<reference evidence="1" key="1">
    <citation type="journal article" date="2018" name="DNA Res.">
        <title>Multiple hybrid de novo genome assembly of finger millet, an orphan allotetraploid crop.</title>
        <authorList>
            <person name="Hatakeyama M."/>
            <person name="Aluri S."/>
            <person name="Balachadran M.T."/>
            <person name="Sivarajan S.R."/>
            <person name="Patrignani A."/>
            <person name="Gruter S."/>
            <person name="Poveda L."/>
            <person name="Shimizu-Inatsugi R."/>
            <person name="Baeten J."/>
            <person name="Francoijs K.J."/>
            <person name="Nataraja K.N."/>
            <person name="Reddy Y.A.N."/>
            <person name="Phadnis S."/>
            <person name="Ravikumar R.L."/>
            <person name="Schlapbach R."/>
            <person name="Sreeman S.M."/>
            <person name="Shimizu K.K."/>
        </authorList>
    </citation>
    <scope>NUCLEOTIDE SEQUENCE</scope>
</reference>